<evidence type="ECO:0000313" key="3">
    <source>
        <dbReference type="Proteomes" id="UP000479190"/>
    </source>
</evidence>
<dbReference type="Proteomes" id="UP000479190">
    <property type="component" value="Unassembled WGS sequence"/>
</dbReference>
<accession>A0A6H5HWK9</accession>
<keyword evidence="3" id="KW-1185">Reference proteome</keyword>
<proteinExistence type="predicted"/>
<feature type="compositionally biased region" description="Basic and acidic residues" evidence="1">
    <location>
        <begin position="60"/>
        <end position="72"/>
    </location>
</feature>
<protein>
    <submittedName>
        <fullName evidence="2">Uncharacterized protein</fullName>
    </submittedName>
</protein>
<dbReference type="AlphaFoldDB" id="A0A6H5HWK9"/>
<name>A0A6H5HWK9_9HYME</name>
<reference evidence="2 3" key="1">
    <citation type="submission" date="2020-02" db="EMBL/GenBank/DDBJ databases">
        <authorList>
            <person name="Ferguson B K."/>
        </authorList>
    </citation>
    <scope>NUCLEOTIDE SEQUENCE [LARGE SCALE GENOMIC DNA]</scope>
</reference>
<evidence type="ECO:0000256" key="1">
    <source>
        <dbReference type="SAM" id="MobiDB-lite"/>
    </source>
</evidence>
<feature type="region of interest" description="Disordered" evidence="1">
    <location>
        <begin position="60"/>
        <end position="95"/>
    </location>
</feature>
<evidence type="ECO:0000313" key="2">
    <source>
        <dbReference type="EMBL" id="CAB0028077.1"/>
    </source>
</evidence>
<gene>
    <name evidence="2" type="ORF">TBRA_LOCUS307</name>
</gene>
<dbReference type="EMBL" id="CADCXV010000069">
    <property type="protein sequence ID" value="CAB0028077.1"/>
    <property type="molecule type" value="Genomic_DNA"/>
</dbReference>
<organism evidence="2 3">
    <name type="scientific">Trichogramma brassicae</name>
    <dbReference type="NCBI Taxonomy" id="86971"/>
    <lineage>
        <taxon>Eukaryota</taxon>
        <taxon>Metazoa</taxon>
        <taxon>Ecdysozoa</taxon>
        <taxon>Arthropoda</taxon>
        <taxon>Hexapoda</taxon>
        <taxon>Insecta</taxon>
        <taxon>Pterygota</taxon>
        <taxon>Neoptera</taxon>
        <taxon>Endopterygota</taxon>
        <taxon>Hymenoptera</taxon>
        <taxon>Apocrita</taxon>
        <taxon>Proctotrupomorpha</taxon>
        <taxon>Chalcidoidea</taxon>
        <taxon>Trichogrammatidae</taxon>
        <taxon>Trichogramma</taxon>
    </lineage>
</organism>
<sequence length="208" mass="23473">MKSSRQNRVAIDNLYFPFRTYKVLHTWQIESKSRVTEQIDATDKHCATLRYMRIFSAASHKDSSQHTTERNLARRAGQAKRPTTSTRNRGQLLAGAAASRQTFRWMSSRDREYGMYAELLGNGVATVETVATAATAARDCVEISNVRYARHIVSELASIPLRTGRRASPTFLIEYMYGPWWTCVCDSSSLPCLPPSSLENSRFRAGLV</sequence>